<feature type="compositionally biased region" description="Polar residues" evidence="5">
    <location>
        <begin position="547"/>
        <end position="556"/>
    </location>
</feature>
<dbReference type="VEuPathDB" id="VectorBase:FBgn0051601"/>
<dbReference type="RefSeq" id="NP_001246130.1">
    <property type="nucleotide sequence ID" value="NM_001259201.2"/>
</dbReference>
<keyword evidence="10" id="KW-1185">Reference proteome</keyword>
<dbReference type="KEGG" id="dme:Dmel_CG31601"/>
<evidence type="ECO:0000256" key="2">
    <source>
        <dbReference type="ARBA" id="ARBA00022771"/>
    </source>
</evidence>
<evidence type="ECO:0000313" key="10">
    <source>
        <dbReference type="Proteomes" id="UP000000803"/>
    </source>
</evidence>
<dbReference type="SMR" id="Q8IMF0"/>
<dbReference type="IntAct" id="Q8IMF0">
    <property type="interactions" value="1"/>
</dbReference>
<reference evidence="7" key="10">
    <citation type="journal article" date="2015" name="G3 (Bethesda)">
        <title>Gene Model Annotations for Drosophila melanogaster: Impact of High-Throughput Data.</title>
        <authorList>
            <consortium name="FlyBase Consortium"/>
            <person name="Matthews B.B."/>
            <person name="Dos Santos G."/>
            <person name="Crosby M.A."/>
            <person name="Emmert D.B."/>
            <person name="St Pierre S.E."/>
            <person name="Gramates L.S."/>
            <person name="Zhou P."/>
            <person name="Schroeder A.J."/>
            <person name="Falls K."/>
            <person name="Strelets V."/>
            <person name="Russo S.M."/>
            <person name="Gelbart W.M."/>
            <person name="null"/>
        </authorList>
    </citation>
    <scope>NUCLEOTIDE SEQUENCE</scope>
</reference>
<proteinExistence type="predicted"/>
<reference evidence="7" key="12">
    <citation type="journal article" date="2015" name="Genome Res.">
        <title>The Release 6 reference sequence of the Drosophila melanogaster genome.</title>
        <authorList>
            <person name="Hoskins R.A."/>
            <person name="Carlson J.W."/>
            <person name="Wan K.H."/>
            <person name="Park S."/>
            <person name="Mendez I."/>
            <person name="Galle S.E."/>
            <person name="Booth B.W."/>
            <person name="Pfeiffer B.D."/>
            <person name="George R.A."/>
            <person name="Svirskas R."/>
            <person name="Krzywinski M."/>
            <person name="Schein J."/>
            <person name="Accardo M.C."/>
            <person name="Damia E."/>
            <person name="Messina G."/>
            <person name="Mendez-Lago M."/>
            <person name="de Pablos B."/>
            <person name="Demakova O.V."/>
            <person name="Andreyeva E.N."/>
            <person name="Boldyreva L.V."/>
            <person name="Marra M."/>
            <person name="Carvalho A.B."/>
            <person name="Dimitri P."/>
            <person name="Villasante A."/>
            <person name="Zhimulev I.F."/>
            <person name="Rubin G.M."/>
            <person name="Karpen G.H."/>
            <person name="Celniker S.E."/>
        </authorList>
    </citation>
    <scope>NUCLEOTIDE SEQUENCE</scope>
</reference>
<reference evidence="7" key="13">
    <citation type="submission" date="2022-11" db="EMBL/GenBank/DDBJ databases">
        <title>Drosophila melanogaster release 4 sequence.</title>
        <authorList>
            <consortium name="Berkeley Drosophila Genome Project"/>
            <person name="Celniker S."/>
            <person name="Carlson J."/>
            <person name="Wan K."/>
            <person name="Pfeiffer B."/>
            <person name="Frise E."/>
            <person name="George R."/>
            <person name="Hoskins R."/>
            <person name="Stapleton M."/>
            <person name="Pacleb J."/>
            <person name="Park S."/>
            <person name="Svirskas R."/>
            <person name="Smith E."/>
            <person name="Yu C."/>
            <person name="Rubin G."/>
        </authorList>
    </citation>
    <scope>NUCLEOTIDE SEQUENCE</scope>
</reference>
<reference evidence="10" key="2">
    <citation type="journal article" date="2002" name="Genome Biol.">
        <title>Finishing a whole-genome shotgun: release 3 of the Drosophila melanogaster euchromatic genome sequence.</title>
        <authorList>
            <person name="Celniker S.E."/>
            <person name="Wheeler D.A."/>
            <person name="Kronmiller B."/>
            <person name="Carlson J.W."/>
            <person name="Halpern A."/>
            <person name="Patel S."/>
            <person name="Adams M."/>
            <person name="Champe M."/>
            <person name="Dugan S.P."/>
            <person name="Frise E."/>
            <person name="Hodgson A."/>
            <person name="George R.A."/>
            <person name="Hoskins R.A."/>
            <person name="Laverty T."/>
            <person name="Muzny D.M."/>
            <person name="Nelson C.R."/>
            <person name="Pacleb J.M."/>
            <person name="Park S."/>
            <person name="Pfeiffer B.D."/>
            <person name="Richards S."/>
            <person name="Sodergren E.J."/>
            <person name="Svirskas R."/>
            <person name="Tabor P.E."/>
            <person name="Wan K."/>
            <person name="Stapleton M."/>
            <person name="Sutton G.G."/>
            <person name="Venter C."/>
            <person name="Weinstock G."/>
            <person name="Scherer S.E."/>
            <person name="Myers E.W."/>
            <person name="Gibbs R.A."/>
            <person name="Rubin G.M."/>
        </authorList>
    </citation>
    <scope>NUCLEOTIDE SEQUENCE [LARGE SCALE GENOMIC DNA]</scope>
    <source>
        <strain evidence="10">Berkeley</strain>
    </source>
</reference>
<dbReference type="ExpressionAtlas" id="Q8IMF0">
    <property type="expression patterns" value="baseline and differential"/>
</dbReference>
<dbReference type="PaxDb" id="7227-FBpp0300162"/>
<evidence type="ECO:0000256" key="5">
    <source>
        <dbReference type="SAM" id="MobiDB-lite"/>
    </source>
</evidence>
<protein>
    <submittedName>
        <fullName evidence="8">Uncharacterized protein, isoform B</fullName>
    </submittedName>
    <submittedName>
        <fullName evidence="7">Uncharacterized protein, isoform C</fullName>
    </submittedName>
</protein>
<reference evidence="7 10" key="9">
    <citation type="journal article" date="2007" name="Science">
        <title>Sequence finishing and mapping of Drosophila melanogaster heterochromatin.</title>
        <authorList>
            <person name="Hoskins R.A."/>
            <person name="Carlson J.W."/>
            <person name="Kennedy C."/>
            <person name="Acevedo D."/>
            <person name="Evans-Holm M."/>
            <person name="Frise E."/>
            <person name="Wan K.H."/>
            <person name="Park S."/>
            <person name="Mendez-Lago M."/>
            <person name="Rossi F."/>
            <person name="Villasante A."/>
            <person name="Dimitri P."/>
            <person name="Karpen G.H."/>
            <person name="Celniker S.E."/>
        </authorList>
    </citation>
    <scope>NUCLEOTIDE SEQUENCE [LARGE SCALE GENOMIC DNA]</scope>
    <source>
        <strain evidence="10">Berkeley</strain>
    </source>
</reference>
<evidence type="ECO:0000313" key="9">
    <source>
        <dbReference type="FlyBase" id="FBgn0051601"/>
    </source>
</evidence>
<dbReference type="AlphaFoldDB" id="Q8IMF0"/>
<evidence type="ECO:0000256" key="3">
    <source>
        <dbReference type="ARBA" id="ARBA00022833"/>
    </source>
</evidence>
<evidence type="ECO:0000259" key="6">
    <source>
        <dbReference type="PROSITE" id="PS50103"/>
    </source>
</evidence>
<organism evidence="7 10">
    <name type="scientific">Drosophila melanogaster</name>
    <name type="common">Fruit fly</name>
    <dbReference type="NCBI Taxonomy" id="7227"/>
    <lineage>
        <taxon>Eukaryota</taxon>
        <taxon>Metazoa</taxon>
        <taxon>Ecdysozoa</taxon>
        <taxon>Arthropoda</taxon>
        <taxon>Hexapoda</taxon>
        <taxon>Insecta</taxon>
        <taxon>Pterygota</taxon>
        <taxon>Neoptera</taxon>
        <taxon>Endopterygota</taxon>
        <taxon>Diptera</taxon>
        <taxon>Brachycera</taxon>
        <taxon>Muscomorpha</taxon>
        <taxon>Ephydroidea</taxon>
        <taxon>Drosophilidae</taxon>
        <taxon>Drosophila</taxon>
        <taxon>Sophophora</taxon>
    </lineage>
</organism>
<dbReference type="eggNOG" id="ENOG502TCDX">
    <property type="taxonomic scope" value="Eukaryota"/>
</dbReference>
<dbReference type="OrthoDB" id="7872077at2759"/>
<dbReference type="SUPFAM" id="SSF90229">
    <property type="entry name" value="CCCH zinc finger"/>
    <property type="match status" value="1"/>
</dbReference>
<dbReference type="Gene3D" id="4.10.1000.10">
    <property type="entry name" value="Zinc finger, CCCH-type"/>
    <property type="match status" value="1"/>
</dbReference>
<reference evidence="10" key="4">
    <citation type="journal article" date="2002" name="Genome Biol.">
        <title>The transposable elements of the Drosophila melanogaster euchromatin: a genomics perspective.</title>
        <authorList>
            <person name="Kaminker J.S."/>
            <person name="Bergman C.M."/>
            <person name="Kronmiller B."/>
            <person name="Carlson J."/>
            <person name="Svirskas R."/>
            <person name="Patel S."/>
            <person name="Frise E."/>
            <person name="Wheeler D.A."/>
            <person name="Lewis S.E."/>
            <person name="Rubin G.M."/>
            <person name="Ashburner M."/>
            <person name="Celniker S.E."/>
        </authorList>
    </citation>
    <scope>NUCLEOTIDE SEQUENCE [LARGE SCALE GENOMIC DNA]</scope>
    <source>
        <strain evidence="10">Berkeley</strain>
    </source>
</reference>
<dbReference type="EMBL" id="AE014134">
    <property type="protein sequence ID" value="AFH03804.1"/>
    <property type="molecule type" value="Genomic_DNA"/>
</dbReference>
<dbReference type="Proteomes" id="UP000000803">
    <property type="component" value="Chromosome 2L"/>
</dbReference>
<reference evidence="7 10" key="6">
    <citation type="journal article" date="2005" name="PLoS Comput. Biol.">
        <title>Combined evidence annotation of transposable elements in genome sequences.</title>
        <authorList>
            <person name="Quesneville H."/>
            <person name="Bergman C.M."/>
            <person name="Andrieu O."/>
            <person name="Autard D."/>
            <person name="Nouaud D."/>
            <person name="Ashburner M."/>
            <person name="Anxolabehere D."/>
        </authorList>
    </citation>
    <scope>NUCLEOTIDE SEQUENCE [LARGE SCALE GENOMIC DNA]</scope>
    <source>
        <strain evidence="10">Berkeley</strain>
    </source>
</reference>
<dbReference type="AGR" id="FB:FBgn0051601"/>
<dbReference type="InterPro" id="IPR036855">
    <property type="entry name" value="Znf_CCCH_sf"/>
</dbReference>
<keyword evidence="1 4" id="KW-0479">Metal-binding</keyword>
<evidence type="ECO:0000313" key="7">
    <source>
        <dbReference type="EMBL" id="AAN11140.2"/>
    </source>
</evidence>
<sequence length="726" mass="82491">MSHSDGNEEKVTSLTKRNPGNLYFNLENTQLEGDDEKAFRYTKRNGHHSMAAAASSVSLGITEPTEASQDITNYWMEYCAANENARSLCSGDVTSSSLSKNLSVRKAVPQSSSPQSNFVYKPFDYTLHGLTDFESTMSSARMSSSQSSELFRKENYRFENSATGLDDDSNDILSSTMKDPQDILSFFSDECEIDNLDSLKKNKNPQNRPAKFTITAYKDIGKDNLSDFEVTNLIDGSHKNIYIGATQYKLKAQQNQVQPVDKGFCVKVSKEGSDQQQKNNILEPGELSEDDTSESQKVRCDYKTSDMEDGEVSCEDFDAPPNLIKKKSLCQFDNTSFEKKNVSVDKKHDPVESVDLEDGELFGEDNEVSSNTIKKEDNRMPICRYHIRNCCIWGQNCRFRHPNLNRLGKYVMFEKKCLPVPTVTFPPVWSTCVLPAKDTYPMEVIEKMSRMPKSLEISFGMNNMDNDPYYTQNEPEVNKRAPLLPTPTISELLAEQKQYHNSLAGNRPVRTSRYSRNLRSTQANGTSFLTCLEKRDRSPRLPRYSARKNQQPQISLGNIRRPSGIIVRPKPKRQRLSDSTFSSTDSSESSSYESTTESTDDISSFSESDGRGQKNSSSLLGILIKNMKRNEEKFSSDADARFTTKRPNYSKFRNQKQTLSKLSTKTPVRNPPNVLPNAPKKPHSVLESSNSIKKKQDRQKYLLMQLLRVEQQIEKKKKHRMKAFKE</sequence>
<dbReference type="Bgee" id="FBgn0051601">
    <property type="expression patterns" value="Expressed in spermatocyte in testis and 23 other cell types or tissues"/>
</dbReference>
<dbReference type="OMA" id="CEMNELI"/>
<dbReference type="InParanoid" id="Q8IMF0"/>
<keyword evidence="2 4" id="KW-0863">Zinc-finger</keyword>
<dbReference type="PANTHER" id="PTHR46582:SF1">
    <property type="entry name" value="ZINC FINGER CCCH DOMAIN-CONTAINING PROTEIN 18"/>
    <property type="match status" value="1"/>
</dbReference>
<dbReference type="InterPro" id="IPR052647">
    <property type="entry name" value="Zinc_finger_CCCH-type"/>
</dbReference>
<dbReference type="PROSITE" id="PS50103">
    <property type="entry name" value="ZF_C3H1"/>
    <property type="match status" value="1"/>
</dbReference>
<gene>
    <name evidence="7" type="primary">Dmel\CG31601</name>
    <name evidence="7 9" type="ORF">CG31601</name>
    <name evidence="7" type="ORF">Dmel_CG31601</name>
</gene>
<reference evidence="10" key="3">
    <citation type="journal article" date="2002" name="Genome Biol.">
        <title>Annotation of the Drosophila melanogaster euchromatic genome: a systematic review.</title>
        <authorList>
            <person name="Misra S."/>
            <person name="Crosby M.A."/>
            <person name="Mungall C.J."/>
            <person name="Matthews B.B."/>
            <person name="Campbell K.S."/>
            <person name="Hradecky P."/>
            <person name="Huang Y."/>
            <person name="Kaminker J.S."/>
            <person name="Millburn G.H."/>
            <person name="Prochnik S.E."/>
            <person name="Smith C.D."/>
            <person name="Tupy J.L."/>
            <person name="Whitfied E.J."/>
            <person name="Bayraktaroglu L."/>
            <person name="Berman B.P."/>
            <person name="Bettencourt B.R."/>
            <person name="Celniker S.E."/>
            <person name="de Grey A.D."/>
            <person name="Drysdale R.A."/>
            <person name="Harris N.L."/>
            <person name="Richter J."/>
            <person name="Russo S."/>
            <person name="Schroeder A.J."/>
            <person name="Shu S.Q."/>
            <person name="Stapleton M."/>
            <person name="Yamada C."/>
            <person name="Ashburner M."/>
            <person name="Gelbart W.M."/>
            <person name="Rubin G.M."/>
            <person name="Lewis S.E."/>
        </authorList>
    </citation>
    <scope>GENOME REANNOTATION</scope>
    <source>
        <strain evidence="10">Berkeley</strain>
    </source>
</reference>
<dbReference type="HOGENOM" id="CLU_443635_0_0_1"/>
<dbReference type="InterPro" id="IPR000571">
    <property type="entry name" value="Znf_CCCH"/>
</dbReference>
<feature type="zinc finger region" description="C3H1-type" evidence="4">
    <location>
        <begin position="377"/>
        <end position="404"/>
    </location>
</feature>
<keyword evidence="3 4" id="KW-0862">Zinc</keyword>
<dbReference type="GeneID" id="318835"/>
<dbReference type="BioGRID-ORCS" id="318835">
    <property type="hits" value="0 hits in 1 CRISPR screen"/>
</dbReference>
<evidence type="ECO:0000313" key="8">
    <source>
        <dbReference type="EMBL" id="AFH03804.1"/>
    </source>
</evidence>
<feature type="compositionally biased region" description="Polar residues" evidence="5">
    <location>
        <begin position="512"/>
        <end position="529"/>
    </location>
</feature>
<accession>Q8IMF0</accession>
<reference evidence="7" key="7">
    <citation type="submission" date="2006-08" db="EMBL/GenBank/DDBJ databases">
        <authorList>
            <person name="Celniker S."/>
            <person name="Carlson J."/>
            <person name="Wan K."/>
            <person name="Frise E."/>
            <person name="Hoskins R."/>
            <person name="Park S."/>
            <person name="Svirskas R."/>
            <person name="Rubin G."/>
        </authorList>
    </citation>
    <scope>NUCLEOTIDE SEQUENCE</scope>
</reference>
<feature type="compositionally biased region" description="Low complexity" evidence="5">
    <location>
        <begin position="577"/>
        <end position="607"/>
    </location>
</feature>
<reference evidence="7 10" key="5">
    <citation type="journal article" date="2002" name="Genome Biol.">
        <title>Heterochromatic sequences in a Drosophila whole-genome shotgun assembly.</title>
        <authorList>
            <person name="Hoskins R.A."/>
            <person name="Smith C.D."/>
            <person name="Carlson J.W."/>
            <person name="Carvalho A.B."/>
            <person name="Halpern A."/>
            <person name="Kaminker J.S."/>
            <person name="Kennedy C."/>
            <person name="Mungall C.J."/>
            <person name="Sullivan B.A."/>
            <person name="Sutton G.G."/>
            <person name="Yasuhara J.C."/>
            <person name="Wakimoto B.T."/>
            <person name="Myers E.W."/>
            <person name="Celniker S.E."/>
            <person name="Rubin G.M."/>
            <person name="Karpen G.H."/>
        </authorList>
    </citation>
    <scope>NUCLEOTIDE SEQUENCE [LARGE SCALE GENOMIC DNA]</scope>
    <source>
        <strain evidence="10">Berkeley</strain>
    </source>
</reference>
<evidence type="ECO:0000256" key="4">
    <source>
        <dbReference type="PROSITE-ProRule" id="PRU00723"/>
    </source>
</evidence>
<dbReference type="GO" id="GO:0008270">
    <property type="term" value="F:zinc ion binding"/>
    <property type="evidence" value="ECO:0007669"/>
    <property type="project" value="UniProtKB-KW"/>
</dbReference>
<feature type="region of interest" description="Disordered" evidence="5">
    <location>
        <begin position="664"/>
        <end position="694"/>
    </location>
</feature>
<reference evidence="7" key="14">
    <citation type="submission" date="2022-11" db="EMBL/GenBank/DDBJ databases">
        <authorList>
            <consortium name="FlyBase"/>
        </authorList>
    </citation>
    <scope>NUCLEOTIDE SEQUENCE</scope>
</reference>
<name>Q8IMF0_DROME</name>
<dbReference type="STRING" id="7227.FBpp0300162"/>
<dbReference type="RefSeq" id="NP_724371.2">
    <property type="nucleotide sequence ID" value="NM_165403.3"/>
</dbReference>
<feature type="domain" description="C3H1-type" evidence="6">
    <location>
        <begin position="377"/>
        <end position="404"/>
    </location>
</feature>
<reference evidence="7 10" key="1">
    <citation type="journal article" date="2000" name="Science">
        <title>The genome sequence of Drosophila melanogaster.</title>
        <authorList>
            <person name="Adams M.D."/>
            <person name="Celniker S.E."/>
            <person name="Holt R.A."/>
            <person name="Evans C.A."/>
            <person name="Gocayne J.D."/>
            <person name="Amanatides P.G."/>
            <person name="Scherer S.E."/>
            <person name="Li P.W."/>
            <person name="Hoskins R.A."/>
            <person name="Galle R.F."/>
            <person name="George R.A."/>
            <person name="Lewis S.E."/>
            <person name="Richards S."/>
            <person name="Ashburner M."/>
            <person name="Henderson S.N."/>
            <person name="Sutton G.G."/>
            <person name="Wortman J.R."/>
            <person name="Yandell M.D."/>
            <person name="Zhang Q."/>
            <person name="Chen L.X."/>
            <person name="Brandon R.C."/>
            <person name="Rogers Y.H."/>
            <person name="Blazej R.G."/>
            <person name="Champe M."/>
            <person name="Pfeiffer B.D."/>
            <person name="Wan K.H."/>
            <person name="Doyle C."/>
            <person name="Baxter E.G."/>
            <person name="Helt G."/>
            <person name="Nelson C.R."/>
            <person name="Gabor G.L."/>
            <person name="Abril J.F."/>
            <person name="Agbayani A."/>
            <person name="An H.J."/>
            <person name="Andrews-Pfannkoch C."/>
            <person name="Baldwin D."/>
            <person name="Ballew R.M."/>
            <person name="Basu A."/>
            <person name="Baxendale J."/>
            <person name="Bayraktaroglu L."/>
            <person name="Beasley E.M."/>
            <person name="Beeson K.Y."/>
            <person name="Benos P.V."/>
            <person name="Berman B.P."/>
            <person name="Bhandari D."/>
            <person name="Bolshakov S."/>
            <person name="Borkova D."/>
            <person name="Botchan M.R."/>
            <person name="Bouck J."/>
            <person name="Brokstein P."/>
            <person name="Brottier P."/>
            <person name="Burtis K.C."/>
            <person name="Busam D.A."/>
            <person name="Butler H."/>
            <person name="Cadieu E."/>
            <person name="Center A."/>
            <person name="Chandra I."/>
            <person name="Cherry J.M."/>
            <person name="Cawley S."/>
            <person name="Dahlke C."/>
            <person name="Davenport L.B."/>
            <person name="Davies P."/>
            <person name="de Pablos B."/>
            <person name="Delcher A."/>
            <person name="Deng Z."/>
            <person name="Mays A.D."/>
            <person name="Dew I."/>
            <person name="Dietz S.M."/>
            <person name="Dodson K."/>
            <person name="Doup L.E."/>
            <person name="Downes M."/>
            <person name="Dugan-Rocha S."/>
            <person name="Dunkov B.C."/>
            <person name="Dunn P."/>
            <person name="Durbin K.J."/>
            <person name="Evangelista C.C."/>
            <person name="Ferraz C."/>
            <person name="Ferriera S."/>
            <person name="Fleischmann W."/>
            <person name="Fosler C."/>
            <person name="Gabrielian A.E."/>
            <person name="Garg N.S."/>
            <person name="Gelbart W.M."/>
            <person name="Glasser K."/>
            <person name="Glodek A."/>
            <person name="Gong F."/>
            <person name="Gorrell J.H."/>
            <person name="Gu Z."/>
            <person name="Guan P."/>
            <person name="Harris M."/>
            <person name="Harris N.L."/>
            <person name="Harvey D."/>
            <person name="Heiman T.J."/>
            <person name="Hernandez J.R."/>
            <person name="Houck J."/>
            <person name="Hostin D."/>
            <person name="Houston K.A."/>
            <person name="Howland T.J."/>
            <person name="Wei M.H."/>
            <person name="Ibegwam C."/>
            <person name="Jalali M."/>
            <person name="Kalush F."/>
            <person name="Karpen G.H."/>
            <person name="Ke Z."/>
            <person name="Kennison J.A."/>
            <person name="Ketchum K.A."/>
            <person name="Kimmel B.E."/>
            <person name="Kodira C.D."/>
            <person name="Kraft C."/>
            <person name="Kravitz S."/>
            <person name="Kulp D."/>
            <person name="Lai Z."/>
            <person name="Lasko P."/>
            <person name="Lei Y."/>
            <person name="Levitsky A.A."/>
            <person name="Li J."/>
            <person name="Li Z."/>
            <person name="Liang Y."/>
            <person name="Lin X."/>
            <person name="Liu X."/>
            <person name="Mattei B."/>
            <person name="McIntosh T.C."/>
            <person name="McLeod M.P."/>
            <person name="McPherson D."/>
            <person name="Merkulov G."/>
            <person name="Milshina N.V."/>
            <person name="Mobarry C."/>
            <person name="Morris J."/>
            <person name="Moshrefi A."/>
            <person name="Mount S.M."/>
            <person name="Moy M."/>
            <person name="Murphy B."/>
            <person name="Murphy L."/>
            <person name="Muzny D.M."/>
            <person name="Nelson D.L."/>
            <person name="Nelson D.R."/>
            <person name="Nelson K.A."/>
            <person name="Nixon K."/>
            <person name="Nusskern D.R."/>
            <person name="Pacleb J.M."/>
            <person name="Palazzolo M."/>
            <person name="Pittman G.S."/>
            <person name="Pan S."/>
            <person name="Pollard J."/>
            <person name="Puri V."/>
            <person name="Reese M.G."/>
            <person name="Reinert K."/>
            <person name="Remington K."/>
            <person name="Saunders R.D."/>
            <person name="Scheeler F."/>
            <person name="Shen H."/>
            <person name="Shue B.C."/>
            <person name="Siden-Kiamos I."/>
            <person name="Simpson M."/>
            <person name="Skupski M.P."/>
            <person name="Smith T."/>
            <person name="Spier E."/>
            <person name="Spradling A.C."/>
            <person name="Stapleton M."/>
            <person name="Strong R."/>
            <person name="Sun E."/>
            <person name="Svirskas R."/>
            <person name="Tector C."/>
            <person name="Turner R."/>
            <person name="Venter E."/>
            <person name="Wang A.H."/>
            <person name="Wang X."/>
            <person name="Wang Z.Y."/>
            <person name="Wassarman D.A."/>
            <person name="Weinstock G.M."/>
            <person name="Weissenbach J."/>
            <person name="Williams S.M."/>
            <person name="WoodageT"/>
            <person name="Worley K.C."/>
            <person name="Wu D."/>
            <person name="Yang S."/>
            <person name="Yao Q.A."/>
            <person name="Ye J."/>
            <person name="Yeh R.F."/>
            <person name="Zaveri J.S."/>
            <person name="Zhan M."/>
            <person name="Zhang G."/>
            <person name="Zhao Q."/>
            <person name="Zheng L."/>
            <person name="Zheng X.H."/>
            <person name="Zhong F.N."/>
            <person name="Zhong W."/>
            <person name="Zhou X."/>
            <person name="Zhu S."/>
            <person name="Zhu X."/>
            <person name="Smith H.O."/>
            <person name="Gibbs R.A."/>
            <person name="Myers E.W."/>
            <person name="Rubin G.M."/>
            <person name="Venter J.C."/>
        </authorList>
    </citation>
    <scope>NUCLEOTIDE SEQUENCE [LARGE SCALE GENOMIC DNA]</scope>
    <source>
        <strain evidence="10">Berkeley</strain>
    </source>
</reference>
<reference evidence="7 10" key="8">
    <citation type="journal article" date="2007" name="Science">
        <title>The Release 5.1 annotation of Drosophila melanogaster heterochromatin.</title>
        <authorList>
            <person name="Smith C.D."/>
            <person name="Shu S."/>
            <person name="Mungall C.J."/>
            <person name="Karpen G.H."/>
        </authorList>
    </citation>
    <scope>NUCLEOTIDE SEQUENCE [LARGE SCALE GENOMIC DNA]</scope>
    <source>
        <strain evidence="10">Berkeley</strain>
    </source>
</reference>
<dbReference type="UCSC" id="CG31601-RA">
    <property type="organism name" value="d. melanogaster"/>
</dbReference>
<reference evidence="7" key="11">
    <citation type="journal article" date="2015" name="G3 (Bethesda)">
        <title>Gene Model Annotations for Drosophila melanogaster: The Rule-Benders.</title>
        <authorList>
            <consortium name="FlyBase Consortium"/>
            <person name="Crosby M.A."/>
            <person name="Gramates L.S."/>
            <person name="Dos Santos G."/>
            <person name="Matthews B.B."/>
            <person name="St Pierre S.E."/>
            <person name="Zhou P."/>
            <person name="Schroeder A.J."/>
            <person name="Falls K."/>
            <person name="Emmert D.B."/>
            <person name="Russo S.M."/>
            <person name="Gelbart W.M."/>
            <person name="null"/>
        </authorList>
    </citation>
    <scope>NUCLEOTIDE SEQUENCE</scope>
</reference>
<dbReference type="EMBL" id="AE014134">
    <property type="protein sequence ID" value="AAN11140.2"/>
    <property type="molecule type" value="Genomic_DNA"/>
</dbReference>
<feature type="region of interest" description="Disordered" evidence="5">
    <location>
        <begin position="269"/>
        <end position="296"/>
    </location>
</feature>
<feature type="region of interest" description="Disordered" evidence="5">
    <location>
        <begin position="499"/>
        <end position="616"/>
    </location>
</feature>
<evidence type="ECO:0000256" key="1">
    <source>
        <dbReference type="ARBA" id="ARBA00022723"/>
    </source>
</evidence>
<dbReference type="FlyBase" id="FBgn0051601">
    <property type="gene designation" value="CG31601"/>
</dbReference>
<dbReference type="PANTHER" id="PTHR46582">
    <property type="entry name" value="ZINC FINGER CCCH DOMAIN-CONTAINING PROTEIN 18"/>
    <property type="match status" value="1"/>
</dbReference>